<evidence type="ECO:0000256" key="4">
    <source>
        <dbReference type="ARBA" id="ARBA00022679"/>
    </source>
</evidence>
<evidence type="ECO:0000256" key="2">
    <source>
        <dbReference type="ARBA" id="ARBA00022605"/>
    </source>
</evidence>
<comment type="similarity">
    <text evidence="8">Belongs to the glutamate 5-kinase family.</text>
</comment>
<dbReference type="InterPro" id="IPR002478">
    <property type="entry name" value="PUA"/>
</dbReference>
<dbReference type="InterPro" id="IPR036393">
    <property type="entry name" value="AceGlu_kinase-like_sf"/>
</dbReference>
<dbReference type="SMART" id="SM00359">
    <property type="entry name" value="PUA"/>
    <property type="match status" value="1"/>
</dbReference>
<keyword evidence="2 8" id="KW-0028">Amino-acid biosynthesis</keyword>
<dbReference type="InterPro" id="IPR001057">
    <property type="entry name" value="Glu/AcGlu_kinase"/>
</dbReference>
<evidence type="ECO:0000259" key="9">
    <source>
        <dbReference type="SMART" id="SM00359"/>
    </source>
</evidence>
<evidence type="ECO:0000313" key="11">
    <source>
        <dbReference type="Proteomes" id="UP000633814"/>
    </source>
</evidence>
<dbReference type="PANTHER" id="PTHR43654:SF1">
    <property type="entry name" value="ISOPENTENYL PHOSPHATE KINASE"/>
    <property type="match status" value="1"/>
</dbReference>
<comment type="function">
    <text evidence="8">Catalyzes the transfer of a phosphate group to glutamate to form L-glutamate 5-phosphate.</text>
</comment>
<dbReference type="InterPro" id="IPR001048">
    <property type="entry name" value="Asp/Glu/Uridylate_kinase"/>
</dbReference>
<keyword evidence="7 8" id="KW-0067">ATP-binding</keyword>
<comment type="caution">
    <text evidence="10">The sequence shown here is derived from an EMBL/GenBank/DDBJ whole genome shotgun (WGS) entry which is preliminary data.</text>
</comment>
<dbReference type="PANTHER" id="PTHR43654">
    <property type="entry name" value="GLUTAMATE 5-KINASE"/>
    <property type="match status" value="1"/>
</dbReference>
<comment type="subcellular location">
    <subcellularLocation>
        <location evidence="8">Cytoplasm</location>
    </subcellularLocation>
</comment>
<dbReference type="CDD" id="cd04242">
    <property type="entry name" value="AAK_G5K_ProB"/>
    <property type="match status" value="1"/>
</dbReference>
<dbReference type="NCBIfam" id="TIGR01027">
    <property type="entry name" value="proB"/>
    <property type="match status" value="1"/>
</dbReference>
<name>A0ABS8C243_9ALTE</name>
<gene>
    <name evidence="8 10" type="primary">proB</name>
    <name evidence="10" type="ORF">JAO78_006180</name>
</gene>
<dbReference type="Gene3D" id="2.30.130.10">
    <property type="entry name" value="PUA domain"/>
    <property type="match status" value="1"/>
</dbReference>
<dbReference type="Proteomes" id="UP000633814">
    <property type="component" value="Unassembled WGS sequence"/>
</dbReference>
<organism evidence="10 11">
    <name type="scientific">Alishewanella maricola</name>
    <dbReference type="NCBI Taxonomy" id="2795740"/>
    <lineage>
        <taxon>Bacteria</taxon>
        <taxon>Pseudomonadati</taxon>
        <taxon>Pseudomonadota</taxon>
        <taxon>Gammaproteobacteria</taxon>
        <taxon>Alteromonadales</taxon>
        <taxon>Alteromonadaceae</taxon>
        <taxon>Alishewanella</taxon>
    </lineage>
</organism>
<dbReference type="GO" id="GO:0004349">
    <property type="term" value="F:glutamate 5-kinase activity"/>
    <property type="evidence" value="ECO:0007669"/>
    <property type="project" value="UniProtKB-EC"/>
</dbReference>
<evidence type="ECO:0000256" key="7">
    <source>
        <dbReference type="ARBA" id="ARBA00022840"/>
    </source>
</evidence>
<dbReference type="PROSITE" id="PS50890">
    <property type="entry name" value="PUA"/>
    <property type="match status" value="1"/>
</dbReference>
<dbReference type="InterPro" id="IPR015947">
    <property type="entry name" value="PUA-like_sf"/>
</dbReference>
<dbReference type="EMBL" id="JAEINI020000003">
    <property type="protein sequence ID" value="MCB5226398.1"/>
    <property type="molecule type" value="Genomic_DNA"/>
</dbReference>
<reference evidence="10 11" key="1">
    <citation type="submission" date="2021-10" db="EMBL/GenBank/DDBJ databases">
        <title>Alishewanella koreense sp. nov. isolated from seawater of southwestern coast in South Korea and the proposal for the reclassification of Rheinheimera perlucida and Rheinheimera tuosuensis as Arsukibacterium perlucida and Arsukibacterium tuosuensis.</title>
        <authorList>
            <person name="Kim K.H."/>
            <person name="Ruan W."/>
            <person name="Kim K.R."/>
            <person name="Baek J.H."/>
            <person name="Jeon C.O."/>
        </authorList>
    </citation>
    <scope>NUCLEOTIDE SEQUENCE [LARGE SCALE GENOMIC DNA]</scope>
    <source>
        <strain evidence="10 11">16-MA</strain>
    </source>
</reference>
<dbReference type="CDD" id="cd21157">
    <property type="entry name" value="PUA_G5K"/>
    <property type="match status" value="1"/>
</dbReference>
<dbReference type="InterPro" id="IPR011529">
    <property type="entry name" value="Glu_5kinase"/>
</dbReference>
<comment type="pathway">
    <text evidence="8">Amino-acid biosynthesis; L-proline biosynthesis; L-glutamate 5-semialdehyde from L-glutamate: step 1/2.</text>
</comment>
<keyword evidence="6 8" id="KW-0418">Kinase</keyword>
<dbReference type="PRINTS" id="PR00474">
    <property type="entry name" value="GLU5KINASE"/>
</dbReference>
<feature type="binding site" evidence="8">
    <location>
        <begin position="210"/>
        <end position="216"/>
    </location>
    <ligand>
        <name>ATP</name>
        <dbReference type="ChEBI" id="CHEBI:30616"/>
    </ligand>
</feature>
<feature type="binding site" evidence="8">
    <location>
        <position position="136"/>
    </location>
    <ligand>
        <name>substrate</name>
    </ligand>
</feature>
<feature type="binding site" evidence="8">
    <location>
        <begin position="168"/>
        <end position="169"/>
    </location>
    <ligand>
        <name>ATP</name>
        <dbReference type="ChEBI" id="CHEBI:30616"/>
    </ligand>
</feature>
<feature type="binding site" evidence="8">
    <location>
        <position position="52"/>
    </location>
    <ligand>
        <name>substrate</name>
    </ligand>
</feature>
<keyword evidence="4 8" id="KW-0808">Transferase</keyword>
<feature type="binding site" evidence="8">
    <location>
        <position position="148"/>
    </location>
    <ligand>
        <name>substrate</name>
    </ligand>
</feature>
<dbReference type="InterPro" id="IPR041739">
    <property type="entry name" value="G5K_ProB"/>
</dbReference>
<keyword evidence="1 8" id="KW-0963">Cytoplasm</keyword>
<feature type="binding site" evidence="8">
    <location>
        <position position="12"/>
    </location>
    <ligand>
        <name>ATP</name>
        <dbReference type="ChEBI" id="CHEBI:30616"/>
    </ligand>
</feature>
<dbReference type="Gene3D" id="3.40.1160.10">
    <property type="entry name" value="Acetylglutamate kinase-like"/>
    <property type="match status" value="2"/>
</dbReference>
<evidence type="ECO:0000256" key="5">
    <source>
        <dbReference type="ARBA" id="ARBA00022741"/>
    </source>
</evidence>
<dbReference type="EC" id="2.7.2.11" evidence="8"/>
<dbReference type="Pfam" id="PF01472">
    <property type="entry name" value="PUA"/>
    <property type="match status" value="1"/>
</dbReference>
<feature type="domain" description="PUA" evidence="9">
    <location>
        <begin position="276"/>
        <end position="359"/>
    </location>
</feature>
<dbReference type="InterPro" id="IPR036974">
    <property type="entry name" value="PUA_sf"/>
</dbReference>
<comment type="catalytic activity">
    <reaction evidence="8">
        <text>L-glutamate + ATP = L-glutamyl 5-phosphate + ADP</text>
        <dbReference type="Rhea" id="RHEA:14877"/>
        <dbReference type="ChEBI" id="CHEBI:29985"/>
        <dbReference type="ChEBI" id="CHEBI:30616"/>
        <dbReference type="ChEBI" id="CHEBI:58274"/>
        <dbReference type="ChEBI" id="CHEBI:456216"/>
        <dbReference type="EC" id="2.7.2.11"/>
    </reaction>
</comment>
<evidence type="ECO:0000313" key="10">
    <source>
        <dbReference type="EMBL" id="MCB5226398.1"/>
    </source>
</evidence>
<sequence>MPVRGWKRIVLKVGSALIAPSTDGCSTRYLLSIARFIAECRAAGTEVVLVSSGSVAAGRNAISFKQLPLPINIKQAMAAVGQSRMMACWAQLFDFDCAQVLLTHDDLKDRRRYLNIDNTLRTLLANQVLPIVNENDTVATAELKVGDNDNLAAMVAILADADALLICSDIDGLFNANPRTTPEAKLIPLVEHITPAIYAMAGGSHHAIGTGGMATKIQAADKATKAGIDTLIINGQKATTFDELLADRHCGTLFQRQQERISAKKHWLRHNLKPQGSIVVDAGAAQALQQRGASLLPSGITATEGSFDKGDAVLLQTEAGLTLAQGISQYSALELAKIRGAKSQQIASLLGYCPSEVAVHRDDLALFETTTPA</sequence>
<evidence type="ECO:0000256" key="3">
    <source>
        <dbReference type="ARBA" id="ARBA00022650"/>
    </source>
</evidence>
<evidence type="ECO:0000256" key="8">
    <source>
        <dbReference type="HAMAP-Rule" id="MF_00456"/>
    </source>
</evidence>
<dbReference type="Pfam" id="PF00696">
    <property type="entry name" value="AA_kinase"/>
    <property type="match status" value="1"/>
</dbReference>
<dbReference type="PIRSF" id="PIRSF000729">
    <property type="entry name" value="GK"/>
    <property type="match status" value="1"/>
</dbReference>
<evidence type="ECO:0000256" key="1">
    <source>
        <dbReference type="ARBA" id="ARBA00022490"/>
    </source>
</evidence>
<dbReference type="SUPFAM" id="SSF88697">
    <property type="entry name" value="PUA domain-like"/>
    <property type="match status" value="1"/>
</dbReference>
<evidence type="ECO:0000256" key="6">
    <source>
        <dbReference type="ARBA" id="ARBA00022777"/>
    </source>
</evidence>
<keyword evidence="3 8" id="KW-0641">Proline biosynthesis</keyword>
<dbReference type="InterPro" id="IPR005715">
    <property type="entry name" value="Glu_5kinase/COase_Synthase"/>
</dbReference>
<dbReference type="HAMAP" id="MF_00456">
    <property type="entry name" value="ProB"/>
    <property type="match status" value="1"/>
</dbReference>
<keyword evidence="5 8" id="KW-0547">Nucleotide-binding</keyword>
<protein>
    <recommendedName>
        <fullName evidence="8">Glutamate 5-kinase</fullName>
        <ecNumber evidence="8">2.7.2.11</ecNumber>
    </recommendedName>
    <alternativeName>
        <fullName evidence="8">Gamma-glutamyl kinase</fullName>
        <shortName evidence="8">GK</shortName>
    </alternativeName>
</protein>
<proteinExistence type="inferred from homology"/>
<keyword evidence="11" id="KW-1185">Reference proteome</keyword>
<accession>A0ABS8C243</accession>
<dbReference type="RefSeq" id="WP_226750491.1">
    <property type="nucleotide sequence ID" value="NZ_JAEINI020000003.1"/>
</dbReference>
<dbReference type="SUPFAM" id="SSF53633">
    <property type="entry name" value="Carbamate kinase-like"/>
    <property type="match status" value="1"/>
</dbReference>